<dbReference type="InterPro" id="IPR026881">
    <property type="entry name" value="WYL_dom"/>
</dbReference>
<dbReference type="Proteomes" id="UP001501599">
    <property type="component" value="Unassembled WGS sequence"/>
</dbReference>
<evidence type="ECO:0000313" key="3">
    <source>
        <dbReference type="EMBL" id="GAA2173166.1"/>
    </source>
</evidence>
<dbReference type="RefSeq" id="WP_344342089.1">
    <property type="nucleotide sequence ID" value="NZ_BAAAQT010000005.1"/>
</dbReference>
<dbReference type="PANTHER" id="PTHR34580:SF3">
    <property type="entry name" value="PROTEIN PAFB"/>
    <property type="match status" value="1"/>
</dbReference>
<proteinExistence type="predicted"/>
<dbReference type="InterPro" id="IPR051534">
    <property type="entry name" value="CBASS_pafABC_assoc_protein"/>
</dbReference>
<dbReference type="InterPro" id="IPR057727">
    <property type="entry name" value="WCX_dom"/>
</dbReference>
<sequence>MSPVSVEERQFSLMLALLHAAHGATKRELFERVAGYQGRAIDAALERQFERDKDDLREQGFVIDVFTPPAEHDNNQESRYRLLDAIVGTPEDLEFSDAERTLIDLALRVWRDGGLTEESQLATTKLRAHPRFRTGLEQAVSPTQSAVDRAFHALKRATERGSVVQFAYLKPGEREATRRTVQPWCVLLFRSRWMLHGFDVDRGETRTFLMRRIVSDVTQQRPREPFAVPDGAADAALADLERIWASATARVRVLPGSDAEVRLARRRDTTVDGDVLTLHHADTNLLADELTGYGADVVVLEPPLLAQLVRARLERIRDAHGEA</sequence>
<name>A0ABN3APT3_9MICO</name>
<keyword evidence="4" id="KW-1185">Reference proteome</keyword>
<gene>
    <name evidence="3" type="ORF">GCM10009846_14020</name>
</gene>
<evidence type="ECO:0000259" key="2">
    <source>
        <dbReference type="Pfam" id="PF25583"/>
    </source>
</evidence>
<feature type="domain" description="WYL" evidence="1">
    <location>
        <begin position="150"/>
        <end position="214"/>
    </location>
</feature>
<accession>A0ABN3APT3</accession>
<comment type="caution">
    <text evidence="3">The sequence shown here is derived from an EMBL/GenBank/DDBJ whole genome shotgun (WGS) entry which is preliminary data.</text>
</comment>
<reference evidence="3 4" key="1">
    <citation type="journal article" date="2019" name="Int. J. Syst. Evol. Microbiol.">
        <title>The Global Catalogue of Microorganisms (GCM) 10K type strain sequencing project: providing services to taxonomists for standard genome sequencing and annotation.</title>
        <authorList>
            <consortium name="The Broad Institute Genomics Platform"/>
            <consortium name="The Broad Institute Genome Sequencing Center for Infectious Disease"/>
            <person name="Wu L."/>
            <person name="Ma J."/>
        </authorList>
    </citation>
    <scope>NUCLEOTIDE SEQUENCE [LARGE SCALE GENOMIC DNA]</scope>
    <source>
        <strain evidence="3 4">JCM 16026</strain>
    </source>
</reference>
<protein>
    <submittedName>
        <fullName evidence="3">YafY family protein</fullName>
    </submittedName>
</protein>
<dbReference type="PROSITE" id="PS52050">
    <property type="entry name" value="WYL"/>
    <property type="match status" value="1"/>
</dbReference>
<dbReference type="PANTHER" id="PTHR34580">
    <property type="match status" value="1"/>
</dbReference>
<evidence type="ECO:0000313" key="4">
    <source>
        <dbReference type="Proteomes" id="UP001501599"/>
    </source>
</evidence>
<organism evidence="3 4">
    <name type="scientific">Agrococcus versicolor</name>
    <dbReference type="NCBI Taxonomy" id="501482"/>
    <lineage>
        <taxon>Bacteria</taxon>
        <taxon>Bacillati</taxon>
        <taxon>Actinomycetota</taxon>
        <taxon>Actinomycetes</taxon>
        <taxon>Micrococcales</taxon>
        <taxon>Microbacteriaceae</taxon>
        <taxon>Agrococcus</taxon>
    </lineage>
</organism>
<feature type="domain" description="WCX" evidence="2">
    <location>
        <begin position="248"/>
        <end position="316"/>
    </location>
</feature>
<evidence type="ECO:0000259" key="1">
    <source>
        <dbReference type="Pfam" id="PF13280"/>
    </source>
</evidence>
<dbReference type="EMBL" id="BAAAQT010000005">
    <property type="protein sequence ID" value="GAA2173166.1"/>
    <property type="molecule type" value="Genomic_DNA"/>
</dbReference>
<dbReference type="Pfam" id="PF13280">
    <property type="entry name" value="WYL"/>
    <property type="match status" value="1"/>
</dbReference>
<dbReference type="Pfam" id="PF25583">
    <property type="entry name" value="WCX"/>
    <property type="match status" value="1"/>
</dbReference>